<proteinExistence type="predicted"/>
<feature type="domain" description="PpiC" evidence="1">
    <location>
        <begin position="16"/>
        <end position="110"/>
    </location>
</feature>
<reference evidence="2" key="1">
    <citation type="journal article" date="2014" name="Front. Microbiol.">
        <title>High frequency of phylogenetically diverse reductive dehalogenase-homologous genes in deep subseafloor sedimentary metagenomes.</title>
        <authorList>
            <person name="Kawai M."/>
            <person name="Futagami T."/>
            <person name="Toyoda A."/>
            <person name="Takaki Y."/>
            <person name="Nishi S."/>
            <person name="Hori S."/>
            <person name="Arai W."/>
            <person name="Tsubouchi T."/>
            <person name="Morono Y."/>
            <person name="Uchiyama I."/>
            <person name="Ito T."/>
            <person name="Fujiyama A."/>
            <person name="Inagaki F."/>
            <person name="Takami H."/>
        </authorList>
    </citation>
    <scope>NUCLEOTIDE SEQUENCE</scope>
    <source>
        <strain evidence="2">Expedition CK06-06</strain>
    </source>
</reference>
<dbReference type="PROSITE" id="PS50198">
    <property type="entry name" value="PPIC_PPIASE_2"/>
    <property type="match status" value="1"/>
</dbReference>
<protein>
    <recommendedName>
        <fullName evidence="1">PpiC domain-containing protein</fullName>
    </recommendedName>
</protein>
<gene>
    <name evidence="2" type="ORF">S06H3_63456</name>
</gene>
<dbReference type="SUPFAM" id="SSF54534">
    <property type="entry name" value="FKBP-like"/>
    <property type="match status" value="1"/>
</dbReference>
<dbReference type="Pfam" id="PF13616">
    <property type="entry name" value="Rotamase_3"/>
    <property type="match status" value="1"/>
</dbReference>
<dbReference type="InterPro" id="IPR000297">
    <property type="entry name" value="PPIase_PpiC"/>
</dbReference>
<organism evidence="2">
    <name type="scientific">marine sediment metagenome</name>
    <dbReference type="NCBI Taxonomy" id="412755"/>
    <lineage>
        <taxon>unclassified sequences</taxon>
        <taxon>metagenomes</taxon>
        <taxon>ecological metagenomes</taxon>
    </lineage>
</organism>
<dbReference type="GO" id="GO:0003755">
    <property type="term" value="F:peptidyl-prolyl cis-trans isomerase activity"/>
    <property type="evidence" value="ECO:0007669"/>
    <property type="project" value="InterPro"/>
</dbReference>
<dbReference type="PANTHER" id="PTHR47245:SF2">
    <property type="entry name" value="PEPTIDYL-PROLYL CIS-TRANS ISOMERASE HP_0175-RELATED"/>
    <property type="match status" value="1"/>
</dbReference>
<dbReference type="EMBL" id="BARV01042093">
    <property type="protein sequence ID" value="GAI46650.1"/>
    <property type="molecule type" value="Genomic_DNA"/>
</dbReference>
<accession>X1Q6F8</accession>
<evidence type="ECO:0000259" key="1">
    <source>
        <dbReference type="PROSITE" id="PS50198"/>
    </source>
</evidence>
<feature type="non-terminal residue" evidence="2">
    <location>
        <position position="110"/>
    </location>
</feature>
<comment type="caution">
    <text evidence="2">The sequence shown here is derived from an EMBL/GenBank/DDBJ whole genome shotgun (WGS) entry which is preliminary data.</text>
</comment>
<dbReference type="PANTHER" id="PTHR47245">
    <property type="entry name" value="PEPTIDYLPROLYL ISOMERASE"/>
    <property type="match status" value="1"/>
</dbReference>
<dbReference type="InterPro" id="IPR046357">
    <property type="entry name" value="PPIase_dom_sf"/>
</dbReference>
<dbReference type="AlphaFoldDB" id="X1Q6F8"/>
<evidence type="ECO:0000313" key="2">
    <source>
        <dbReference type="EMBL" id="GAI46650.1"/>
    </source>
</evidence>
<sequence length="110" mass="12579">MVGYWLIEVLDRDEEAEQAQIKVMLLASEQEANEVRARLEAGEDFATLAEEFSQHDESRENGGDFEVLSLDMMSSVFNEFVFDPEVELETLSQPIRDEVADTEGGYWLIK</sequence>
<name>X1Q6F8_9ZZZZ</name>
<dbReference type="InterPro" id="IPR050245">
    <property type="entry name" value="PrsA_foldase"/>
</dbReference>
<dbReference type="Gene3D" id="3.10.50.40">
    <property type="match status" value="1"/>
</dbReference>